<dbReference type="PANTHER" id="PTHR38791:SF1">
    <property type="entry name" value="TRANSCRIPTION FACTOR, PUTATIVE-RELATED"/>
    <property type="match status" value="1"/>
</dbReference>
<dbReference type="Proteomes" id="UP000639643">
    <property type="component" value="Unassembled WGS sequence"/>
</dbReference>
<protein>
    <submittedName>
        <fullName evidence="2">C6 zinc finger domain-containing protein</fullName>
    </submittedName>
</protein>
<reference evidence="2" key="1">
    <citation type="journal article" date="2020" name="Phytopathology">
        <title>Genome Sequence Resources of Colletotrichum truncatum, C. plurivorum, C. musicola, and C. sojae: Four Species Pathogenic to Soybean (Glycine max).</title>
        <authorList>
            <person name="Rogerio F."/>
            <person name="Boufleur T.R."/>
            <person name="Ciampi-Guillardi M."/>
            <person name="Sukno S.A."/>
            <person name="Thon M.R."/>
            <person name="Massola Junior N.S."/>
            <person name="Baroncelli R."/>
        </authorList>
    </citation>
    <scope>NUCLEOTIDE SEQUENCE</scope>
    <source>
        <strain evidence="2">LFN0074</strain>
    </source>
</reference>
<gene>
    <name evidence="2" type="ORF">CMUS01_06963</name>
</gene>
<dbReference type="AlphaFoldDB" id="A0A8H6KIX8"/>
<comment type="caution">
    <text evidence="2">The sequence shown here is derived from an EMBL/GenBank/DDBJ whole genome shotgun (WGS) entry which is preliminary data.</text>
</comment>
<dbReference type="OrthoDB" id="4491390at2759"/>
<evidence type="ECO:0000256" key="1">
    <source>
        <dbReference type="SAM" id="MobiDB-lite"/>
    </source>
</evidence>
<feature type="region of interest" description="Disordered" evidence="1">
    <location>
        <begin position="1"/>
        <end position="108"/>
    </location>
</feature>
<feature type="compositionally biased region" description="Basic and acidic residues" evidence="1">
    <location>
        <begin position="13"/>
        <end position="27"/>
    </location>
</feature>
<organism evidence="2 3">
    <name type="scientific">Colletotrichum musicola</name>
    <dbReference type="NCBI Taxonomy" id="2175873"/>
    <lineage>
        <taxon>Eukaryota</taxon>
        <taxon>Fungi</taxon>
        <taxon>Dikarya</taxon>
        <taxon>Ascomycota</taxon>
        <taxon>Pezizomycotina</taxon>
        <taxon>Sordariomycetes</taxon>
        <taxon>Hypocreomycetidae</taxon>
        <taxon>Glomerellales</taxon>
        <taxon>Glomerellaceae</taxon>
        <taxon>Colletotrichum</taxon>
        <taxon>Colletotrichum orchidearum species complex</taxon>
    </lineage>
</organism>
<feature type="compositionally biased region" description="Low complexity" evidence="1">
    <location>
        <begin position="77"/>
        <end position="98"/>
    </location>
</feature>
<evidence type="ECO:0000313" key="3">
    <source>
        <dbReference type="Proteomes" id="UP000639643"/>
    </source>
</evidence>
<evidence type="ECO:0000313" key="2">
    <source>
        <dbReference type="EMBL" id="KAF6832349.1"/>
    </source>
</evidence>
<keyword evidence="3" id="KW-1185">Reference proteome</keyword>
<dbReference type="EMBL" id="WIGM01000239">
    <property type="protein sequence ID" value="KAF6832349.1"/>
    <property type="molecule type" value="Genomic_DNA"/>
</dbReference>
<proteinExistence type="predicted"/>
<accession>A0A8H6KIX8</accession>
<dbReference type="PANTHER" id="PTHR38791">
    <property type="entry name" value="ZN(II)2CYS6 TRANSCRIPTION FACTOR (EUROFUNG)-RELATED-RELATED"/>
    <property type="match status" value="1"/>
</dbReference>
<name>A0A8H6KIX8_9PEZI</name>
<dbReference type="InterPro" id="IPR053175">
    <property type="entry name" value="DHMBA_Reg_Transcription_Factor"/>
</dbReference>
<sequence length="521" mass="57216">MASLARPAQGQSRAEEKRGKSKQRDTSKPIQKPRRPLFTVSQHRKAPAYPASWAQRWKHRQQQLAAPRVHSPQYGITIPTPAESPASSSAASSTWAVSRRGTPRGDEDMEVDGQELELVLPANVDVGPEVYTLGRFYTNYATTASIVFFNRLPAHYDADLSDASHTRHATHAVALASASRQLRQSGLMVEARRHYGKAIARLNQALKDPVRVRDDSNLVTLFLFGMFEVIVGKRSSKVIDLEQNVFPHGVGGLQLFKFRAEHGLTNEVDKGSFTFFCHAALMEMFIQREHLAGIWTVLEEVETPWGKGPILEPLVRQVVDFKKAFDFKVQVQGSSSSDAGKFGPPEDLMELVDGGVSLCGDLEAAVTLLSFSGANSFSGQPQKVFNGLFSLSSEVSIATARSHYRSLKVFVLERVIDLGNILKEASESTGDGMELGPLPTWADGVAAVEEVLDDIRIVFGLEGKEAPTDGLPYRTMTMFWPMVLVRTSCFAGPHNGRWVAERMLELTSESGFGLGVEAASL</sequence>